<protein>
    <submittedName>
        <fullName evidence="2">Uncharacterized protein</fullName>
    </submittedName>
</protein>
<proteinExistence type="predicted"/>
<dbReference type="WBParaSite" id="nRc.2.0.1.t24653-RA">
    <property type="protein sequence ID" value="nRc.2.0.1.t24653-RA"/>
    <property type="gene ID" value="nRc.2.0.1.g24653"/>
</dbReference>
<name>A0A915JEN8_ROMCU</name>
<organism evidence="1 2">
    <name type="scientific">Romanomermis culicivorax</name>
    <name type="common">Nematode worm</name>
    <dbReference type="NCBI Taxonomy" id="13658"/>
    <lineage>
        <taxon>Eukaryota</taxon>
        <taxon>Metazoa</taxon>
        <taxon>Ecdysozoa</taxon>
        <taxon>Nematoda</taxon>
        <taxon>Enoplea</taxon>
        <taxon>Dorylaimia</taxon>
        <taxon>Mermithida</taxon>
        <taxon>Mermithoidea</taxon>
        <taxon>Mermithidae</taxon>
        <taxon>Romanomermis</taxon>
    </lineage>
</organism>
<keyword evidence="1" id="KW-1185">Reference proteome</keyword>
<evidence type="ECO:0000313" key="2">
    <source>
        <dbReference type="WBParaSite" id="nRc.2.0.1.t24653-RA"/>
    </source>
</evidence>
<dbReference type="AlphaFoldDB" id="A0A915JEN8"/>
<evidence type="ECO:0000313" key="1">
    <source>
        <dbReference type="Proteomes" id="UP000887565"/>
    </source>
</evidence>
<dbReference type="Proteomes" id="UP000887565">
    <property type="component" value="Unplaced"/>
</dbReference>
<accession>A0A915JEN8</accession>
<reference evidence="2" key="1">
    <citation type="submission" date="2022-11" db="UniProtKB">
        <authorList>
            <consortium name="WormBaseParasite"/>
        </authorList>
    </citation>
    <scope>IDENTIFICATION</scope>
</reference>
<sequence length="169" mass="19357">MAQSQAKDQDLRLSKDFIISSKIDSTDLKEFQSKDQEISGPPKGHQTKQYLVTDPHMATDSPNCGKIIGFFSSMNFLKLRKGTTMLKVLLESGNEEFEEALSEKQIQAQITKKVVDMVNQGKGYNKLDEPVSMVLYENFLRYQKETQQLLEITSLEVDYHEYEPVNILN</sequence>